<dbReference type="EMBL" id="WPAF01000018">
    <property type="protein sequence ID" value="KAF0133766.1"/>
    <property type="molecule type" value="Genomic_DNA"/>
</dbReference>
<comment type="caution">
    <text evidence="1">The sequence shown here is derived from an EMBL/GenBank/DDBJ whole genome shotgun (WGS) entry which is preliminary data.</text>
</comment>
<protein>
    <submittedName>
        <fullName evidence="1">Uncharacterized protein</fullName>
    </submittedName>
</protein>
<gene>
    <name evidence="1" type="ORF">FD145_1082</name>
</gene>
<dbReference type="AlphaFoldDB" id="A0A833NZR1"/>
<accession>A0A833NZR1</accession>
<organism evidence="1 2">
    <name type="scientific">Candidatus Saganbacteria bacterium</name>
    <dbReference type="NCBI Taxonomy" id="2575572"/>
    <lineage>
        <taxon>Bacteria</taxon>
        <taxon>Bacillati</taxon>
        <taxon>Saganbacteria</taxon>
    </lineage>
</organism>
<sequence>MELSQEQEPLLERLIQEGIISKYYPATTKDARDYYIQKPNTPPNDILITHEFLSQFPDQVKKRVIAAKPGAIIKT</sequence>
<proteinExistence type="predicted"/>
<name>A0A833NZR1_UNCSA</name>
<evidence type="ECO:0000313" key="1">
    <source>
        <dbReference type="EMBL" id="KAF0133766.1"/>
    </source>
</evidence>
<reference evidence="1 2" key="1">
    <citation type="submission" date="2019-12" db="EMBL/GenBank/DDBJ databases">
        <authorList>
            <person name="Wolfe R."/>
            <person name="Danczak R."/>
            <person name="Wilkins M."/>
        </authorList>
    </citation>
    <scope>NUCLEOTIDE SEQUENCE [LARGE SCALE GENOMIC DNA]</scope>
    <source>
        <strain evidence="1">X2_MaxBin.013</strain>
    </source>
</reference>
<dbReference type="Proteomes" id="UP000488506">
    <property type="component" value="Unassembled WGS sequence"/>
</dbReference>
<evidence type="ECO:0000313" key="2">
    <source>
        <dbReference type="Proteomes" id="UP000488506"/>
    </source>
</evidence>